<keyword evidence="1" id="KW-0472">Membrane</keyword>
<evidence type="ECO:0000256" key="1">
    <source>
        <dbReference type="SAM" id="Phobius"/>
    </source>
</evidence>
<protein>
    <submittedName>
        <fullName evidence="2">Uncharacterized protein</fullName>
    </submittedName>
</protein>
<gene>
    <name evidence="2" type="ORF">A2633_01860</name>
</gene>
<keyword evidence="1" id="KW-0812">Transmembrane</keyword>
<sequence length="304" mass="32311">MNKKKEKILFFFVIIILASFTLPALAGIIGPGGPIVPCGKSTDTGDNENCNICHIPVLLKNLIDYMTYYIAIPLAFVMFGIAGFFLIISGGSPQRVQKGKQMFYNTVIGLVIVFVSWLLINEILLLLAGKKSFANLSQPWNQITIDKDNPICASGIGGAPPPSPPPPSPPGPGPGPKYFCYATSVSPETQKMVDCVKIEAAKQGLPITGVTTNLGAHTCDLTKTPPNISCHYGGTACNTIAHAADFNIAPAQRTPSNWSSLLIIASACGSRGVFCESSTTRFIGCTDPSINHIHANDPVNCNCN</sequence>
<proteinExistence type="predicted"/>
<keyword evidence="1" id="KW-1133">Transmembrane helix</keyword>
<comment type="caution">
    <text evidence="2">The sequence shown here is derived from an EMBL/GenBank/DDBJ whole genome shotgun (WGS) entry which is preliminary data.</text>
</comment>
<dbReference type="Proteomes" id="UP000177152">
    <property type="component" value="Unassembled WGS sequence"/>
</dbReference>
<dbReference type="AlphaFoldDB" id="A0A1G2K8B8"/>
<evidence type="ECO:0000313" key="3">
    <source>
        <dbReference type="Proteomes" id="UP000177152"/>
    </source>
</evidence>
<feature type="transmembrane region" description="Helical" evidence="1">
    <location>
        <begin position="102"/>
        <end position="128"/>
    </location>
</feature>
<feature type="transmembrane region" description="Helical" evidence="1">
    <location>
        <begin position="68"/>
        <end position="90"/>
    </location>
</feature>
<dbReference type="InterPro" id="IPR043993">
    <property type="entry name" value="T4SS_pilin"/>
</dbReference>
<dbReference type="Pfam" id="PF18895">
    <property type="entry name" value="T4SS_pilin"/>
    <property type="match status" value="1"/>
</dbReference>
<name>A0A1G2K8B8_9BACT</name>
<organism evidence="2 3">
    <name type="scientific">Candidatus Sungbacteria bacterium RIFCSPHIGHO2_01_FULL_47_32</name>
    <dbReference type="NCBI Taxonomy" id="1802264"/>
    <lineage>
        <taxon>Bacteria</taxon>
        <taxon>Candidatus Sungiibacteriota</taxon>
    </lineage>
</organism>
<reference evidence="2 3" key="1">
    <citation type="journal article" date="2016" name="Nat. Commun.">
        <title>Thousands of microbial genomes shed light on interconnected biogeochemical processes in an aquifer system.</title>
        <authorList>
            <person name="Anantharaman K."/>
            <person name="Brown C.T."/>
            <person name="Hug L.A."/>
            <person name="Sharon I."/>
            <person name="Castelle C.J."/>
            <person name="Probst A.J."/>
            <person name="Thomas B.C."/>
            <person name="Singh A."/>
            <person name="Wilkins M.J."/>
            <person name="Karaoz U."/>
            <person name="Brodie E.L."/>
            <person name="Williams K.H."/>
            <person name="Hubbard S.S."/>
            <person name="Banfield J.F."/>
        </authorList>
    </citation>
    <scope>NUCLEOTIDE SEQUENCE [LARGE SCALE GENOMIC DNA]</scope>
</reference>
<evidence type="ECO:0000313" key="2">
    <source>
        <dbReference type="EMBL" id="OGZ95704.1"/>
    </source>
</evidence>
<accession>A0A1G2K8B8</accession>
<dbReference type="EMBL" id="MHQC01000006">
    <property type="protein sequence ID" value="OGZ95704.1"/>
    <property type="molecule type" value="Genomic_DNA"/>
</dbReference>